<keyword evidence="5" id="KW-0067">ATP-binding</keyword>
<protein>
    <recommendedName>
        <fullName evidence="9">ABC transporter domain-containing protein</fullName>
    </recommendedName>
</protein>
<dbReference type="InterPro" id="IPR003439">
    <property type="entry name" value="ABC_transporter-like_ATP-bd"/>
</dbReference>
<feature type="region of interest" description="Disordered" evidence="8">
    <location>
        <begin position="30"/>
        <end position="51"/>
    </location>
</feature>
<dbReference type="EMBL" id="LSYV01000017">
    <property type="protein sequence ID" value="KXZ50416.1"/>
    <property type="molecule type" value="Genomic_DNA"/>
</dbReference>
<dbReference type="Pfam" id="PF19055">
    <property type="entry name" value="ABC2_membrane_7"/>
    <property type="match status" value="1"/>
</dbReference>
<evidence type="ECO:0000256" key="2">
    <source>
        <dbReference type="ARBA" id="ARBA00022448"/>
    </source>
</evidence>
<dbReference type="SMART" id="SM00382">
    <property type="entry name" value="AAA"/>
    <property type="match status" value="1"/>
</dbReference>
<dbReference type="GO" id="GO:0016020">
    <property type="term" value="C:membrane"/>
    <property type="evidence" value="ECO:0007669"/>
    <property type="project" value="UniProtKB-SubCell"/>
</dbReference>
<sequence length="806" mass="83439">MSADPGGCSVACPAGPIRALLERFSPILLLDDGSSAQPPPPGASGAAPPPSYLPPVYGGTYGGGAMPAGDGSDSGGGGGTDGGNDGWGAPERRLAAEGGGGGGSAGALTALVASVVDLSFSLRAARTDTSADAALLSAEELAAFLRDAHYVWRGAASTWLPTTATAANGGSSSPPTNDSAASPTAAANDAAATAAAVSDVLLNVYQSTGLGDGEPLPLLALATVFSGASRAVLCPRPGPPDPATGLPAFPRISAPGCPCSWGGGGGGGGAGEADGAAPAPPASHSRCPAGYICSREAFRALPTDDAAWLQLRAVCVPCLAGQYCAEGTTTAGGNSDWVQRLRDGRGPIRGNYCPQNSTTPGVKCPGGSYCPNASVVLPCPAGHYCKPQSVHPVECPPLAVCPPGTTYARGDHIAGLLFGLILAGTCVSLLAAKLGVWLLEVVTRYHAALETVKRDIEQAQQGRASGECYVGVTCMRLDVVFNNVTARLHRSSADKGKGSGKAGRGAAKGLMGVSGQLYAENVNAVMGPSGCGKSTLIKVLSGRILPAEGVTVSFGSQEGVVLSSTKFRRLLGYVPQEDVLHANLTVRENLEYSARLTMRPDVQPLVRHALVYAFLKELNLAHRQDYIVGSEQKPETSGGERKRVNIGMGMVSLPPILILDEPTSGLDASTSFAVVQLMHDLSRHAGMNVVTVLHQPRYDSFFMFDNVIVLANNGMVVYQGGPMGCGSYFKGLGFRVGENTNIADFILDITTGDNAEMCRSSLDIRWDDLPFLWLLQSYVEDRKRFQKMQSELHRCHGFACMHDLAT</sequence>
<dbReference type="Proteomes" id="UP000075714">
    <property type="component" value="Unassembled WGS sequence"/>
</dbReference>
<keyword evidence="7" id="KW-0472">Membrane</keyword>
<dbReference type="InterPro" id="IPR003593">
    <property type="entry name" value="AAA+_ATPase"/>
</dbReference>
<dbReference type="InterPro" id="IPR050352">
    <property type="entry name" value="ABCG_transporters"/>
</dbReference>
<dbReference type="PANTHER" id="PTHR48041:SF91">
    <property type="entry name" value="ABC TRANSPORTER G FAMILY MEMBER 28"/>
    <property type="match status" value="1"/>
</dbReference>
<dbReference type="InterPro" id="IPR043926">
    <property type="entry name" value="ABCG_dom"/>
</dbReference>
<comment type="caution">
    <text evidence="10">The sequence shown here is derived from an EMBL/GenBank/DDBJ whole genome shotgun (WGS) entry which is preliminary data.</text>
</comment>
<evidence type="ECO:0000259" key="9">
    <source>
        <dbReference type="PROSITE" id="PS50893"/>
    </source>
</evidence>
<gene>
    <name evidence="10" type="ORF">GPECTOR_16g590</name>
</gene>
<dbReference type="GO" id="GO:0140359">
    <property type="term" value="F:ABC-type transporter activity"/>
    <property type="evidence" value="ECO:0007669"/>
    <property type="project" value="InterPro"/>
</dbReference>
<evidence type="ECO:0000256" key="4">
    <source>
        <dbReference type="ARBA" id="ARBA00022741"/>
    </source>
</evidence>
<dbReference type="SUPFAM" id="SSF52540">
    <property type="entry name" value="P-loop containing nucleoside triphosphate hydrolases"/>
    <property type="match status" value="1"/>
</dbReference>
<keyword evidence="11" id="KW-1185">Reference proteome</keyword>
<comment type="subcellular location">
    <subcellularLocation>
        <location evidence="1">Membrane</location>
        <topology evidence="1">Multi-pass membrane protein</topology>
    </subcellularLocation>
</comment>
<feature type="compositionally biased region" description="Pro residues" evidence="8">
    <location>
        <begin position="37"/>
        <end position="51"/>
    </location>
</feature>
<feature type="domain" description="ABC transporter" evidence="9">
    <location>
        <begin position="479"/>
        <end position="738"/>
    </location>
</feature>
<dbReference type="OrthoDB" id="1720926at2759"/>
<keyword evidence="2" id="KW-0813">Transport</keyword>
<proteinExistence type="predicted"/>
<organism evidence="10 11">
    <name type="scientific">Gonium pectorale</name>
    <name type="common">Green alga</name>
    <dbReference type="NCBI Taxonomy" id="33097"/>
    <lineage>
        <taxon>Eukaryota</taxon>
        <taxon>Viridiplantae</taxon>
        <taxon>Chlorophyta</taxon>
        <taxon>core chlorophytes</taxon>
        <taxon>Chlorophyceae</taxon>
        <taxon>CS clade</taxon>
        <taxon>Chlamydomonadales</taxon>
        <taxon>Volvocaceae</taxon>
        <taxon>Gonium</taxon>
    </lineage>
</organism>
<evidence type="ECO:0000256" key="1">
    <source>
        <dbReference type="ARBA" id="ARBA00004141"/>
    </source>
</evidence>
<reference evidence="11" key="1">
    <citation type="journal article" date="2016" name="Nat. Commun.">
        <title>The Gonium pectorale genome demonstrates co-option of cell cycle regulation during the evolution of multicellularity.</title>
        <authorList>
            <person name="Hanschen E.R."/>
            <person name="Marriage T.N."/>
            <person name="Ferris P.J."/>
            <person name="Hamaji T."/>
            <person name="Toyoda A."/>
            <person name="Fujiyama A."/>
            <person name="Neme R."/>
            <person name="Noguchi H."/>
            <person name="Minakuchi Y."/>
            <person name="Suzuki M."/>
            <person name="Kawai-Toyooka H."/>
            <person name="Smith D.R."/>
            <person name="Sparks H."/>
            <person name="Anderson J."/>
            <person name="Bakaric R."/>
            <person name="Luria V."/>
            <person name="Karger A."/>
            <person name="Kirschner M.W."/>
            <person name="Durand P.M."/>
            <person name="Michod R.E."/>
            <person name="Nozaki H."/>
            <person name="Olson B.J."/>
        </authorList>
    </citation>
    <scope>NUCLEOTIDE SEQUENCE [LARGE SCALE GENOMIC DNA]</scope>
    <source>
        <strain evidence="11">NIES-2863</strain>
    </source>
</reference>
<dbReference type="Pfam" id="PF00005">
    <property type="entry name" value="ABC_tran"/>
    <property type="match status" value="1"/>
</dbReference>
<evidence type="ECO:0000256" key="7">
    <source>
        <dbReference type="ARBA" id="ARBA00023136"/>
    </source>
</evidence>
<evidence type="ECO:0000256" key="3">
    <source>
        <dbReference type="ARBA" id="ARBA00022692"/>
    </source>
</evidence>
<evidence type="ECO:0000256" key="8">
    <source>
        <dbReference type="SAM" id="MobiDB-lite"/>
    </source>
</evidence>
<dbReference type="GO" id="GO:0016887">
    <property type="term" value="F:ATP hydrolysis activity"/>
    <property type="evidence" value="ECO:0007669"/>
    <property type="project" value="InterPro"/>
</dbReference>
<evidence type="ECO:0000256" key="5">
    <source>
        <dbReference type="ARBA" id="ARBA00022840"/>
    </source>
</evidence>
<dbReference type="AlphaFoldDB" id="A0A150GKN5"/>
<evidence type="ECO:0000313" key="11">
    <source>
        <dbReference type="Proteomes" id="UP000075714"/>
    </source>
</evidence>
<keyword evidence="6" id="KW-1133">Transmembrane helix</keyword>
<dbReference type="InterPro" id="IPR027417">
    <property type="entry name" value="P-loop_NTPase"/>
</dbReference>
<dbReference type="Gene3D" id="3.40.50.300">
    <property type="entry name" value="P-loop containing nucleotide triphosphate hydrolases"/>
    <property type="match status" value="1"/>
</dbReference>
<accession>A0A150GKN5</accession>
<keyword evidence="3" id="KW-0812">Transmembrane</keyword>
<feature type="region of interest" description="Disordered" evidence="8">
    <location>
        <begin position="63"/>
        <end position="100"/>
    </location>
</feature>
<feature type="compositionally biased region" description="Gly residues" evidence="8">
    <location>
        <begin position="63"/>
        <end position="86"/>
    </location>
</feature>
<keyword evidence="4" id="KW-0547">Nucleotide-binding</keyword>
<dbReference type="PROSITE" id="PS50893">
    <property type="entry name" value="ABC_TRANSPORTER_2"/>
    <property type="match status" value="1"/>
</dbReference>
<dbReference type="PANTHER" id="PTHR48041">
    <property type="entry name" value="ABC TRANSPORTER G FAMILY MEMBER 28"/>
    <property type="match status" value="1"/>
</dbReference>
<name>A0A150GKN5_GONPE</name>
<dbReference type="GO" id="GO:0005524">
    <property type="term" value="F:ATP binding"/>
    <property type="evidence" value="ECO:0007669"/>
    <property type="project" value="UniProtKB-KW"/>
</dbReference>
<evidence type="ECO:0000313" key="10">
    <source>
        <dbReference type="EMBL" id="KXZ50416.1"/>
    </source>
</evidence>
<evidence type="ECO:0000256" key="6">
    <source>
        <dbReference type="ARBA" id="ARBA00022989"/>
    </source>
</evidence>